<organism evidence="1 2">
    <name type="scientific">Zoarces viviparus</name>
    <name type="common">Viviparous eelpout</name>
    <name type="synonym">Blennius viviparus</name>
    <dbReference type="NCBI Taxonomy" id="48416"/>
    <lineage>
        <taxon>Eukaryota</taxon>
        <taxon>Metazoa</taxon>
        <taxon>Chordata</taxon>
        <taxon>Craniata</taxon>
        <taxon>Vertebrata</taxon>
        <taxon>Euteleostomi</taxon>
        <taxon>Actinopterygii</taxon>
        <taxon>Neopterygii</taxon>
        <taxon>Teleostei</taxon>
        <taxon>Neoteleostei</taxon>
        <taxon>Acanthomorphata</taxon>
        <taxon>Eupercaria</taxon>
        <taxon>Perciformes</taxon>
        <taxon>Cottioidei</taxon>
        <taxon>Zoarcales</taxon>
        <taxon>Zoarcidae</taxon>
        <taxon>Zoarcinae</taxon>
        <taxon>Zoarces</taxon>
    </lineage>
</organism>
<protein>
    <submittedName>
        <fullName evidence="1">Uncharacterized protein</fullName>
    </submittedName>
</protein>
<dbReference type="AlphaFoldDB" id="A0AAW1ETV4"/>
<accession>A0AAW1ETV4</accession>
<evidence type="ECO:0000313" key="2">
    <source>
        <dbReference type="Proteomes" id="UP001488805"/>
    </source>
</evidence>
<dbReference type="EMBL" id="JBCEZU010000134">
    <property type="protein sequence ID" value="KAK9525823.1"/>
    <property type="molecule type" value="Genomic_DNA"/>
</dbReference>
<gene>
    <name evidence="1" type="ORF">VZT92_016501</name>
</gene>
<proteinExistence type="predicted"/>
<keyword evidence="2" id="KW-1185">Reference proteome</keyword>
<dbReference type="Proteomes" id="UP001488805">
    <property type="component" value="Unassembled WGS sequence"/>
</dbReference>
<evidence type="ECO:0000313" key="1">
    <source>
        <dbReference type="EMBL" id="KAK9525823.1"/>
    </source>
</evidence>
<sequence>METQPLSPPHPSFFLVWSLWKPQGAPGDPRWVSEGDSERAERWNKHQQIRETGGTRSLKPSEEFVFRPINTAALIQSVCEITLKS</sequence>
<reference evidence="1 2" key="1">
    <citation type="journal article" date="2024" name="Genome Biol. Evol.">
        <title>Chromosome-level genome assembly of the viviparous eelpout Zoarces viviparus.</title>
        <authorList>
            <person name="Fuhrmann N."/>
            <person name="Brasseur M.V."/>
            <person name="Bakowski C.E."/>
            <person name="Podsiadlowski L."/>
            <person name="Prost S."/>
            <person name="Krehenwinkel H."/>
            <person name="Mayer C."/>
        </authorList>
    </citation>
    <scope>NUCLEOTIDE SEQUENCE [LARGE SCALE GENOMIC DNA]</scope>
    <source>
        <strain evidence="1">NO-MEL_2022_Ind0_liver</strain>
    </source>
</reference>
<name>A0AAW1ETV4_ZOAVI</name>
<comment type="caution">
    <text evidence="1">The sequence shown here is derived from an EMBL/GenBank/DDBJ whole genome shotgun (WGS) entry which is preliminary data.</text>
</comment>